<evidence type="ECO:0008006" key="4">
    <source>
        <dbReference type="Google" id="ProtNLM"/>
    </source>
</evidence>
<feature type="compositionally biased region" description="Basic and acidic residues" evidence="1">
    <location>
        <begin position="117"/>
        <end position="158"/>
    </location>
</feature>
<evidence type="ECO:0000256" key="1">
    <source>
        <dbReference type="SAM" id="MobiDB-lite"/>
    </source>
</evidence>
<sequence>MCGRDGAGRRRPSRTPGSPGHGAFVVEEAAALPVVRQGGQPDGDRGTLLALGRTLLVIPASSRAWQCPEHVAVPVVDAPEVTAVVAWPASSRSRAVAALVRAAAGLADAREPDLRERDARELNVRGPDLRGPDAREADARGRDAREADARERDVRESGARTGLPEPATRPGPARLNGVRRAATAP</sequence>
<evidence type="ECO:0000313" key="2">
    <source>
        <dbReference type="EMBL" id="GAA3716719.1"/>
    </source>
</evidence>
<evidence type="ECO:0000313" key="3">
    <source>
        <dbReference type="Proteomes" id="UP001499884"/>
    </source>
</evidence>
<organism evidence="2 3">
    <name type="scientific">Streptomyces tremellae</name>
    <dbReference type="NCBI Taxonomy" id="1124239"/>
    <lineage>
        <taxon>Bacteria</taxon>
        <taxon>Bacillati</taxon>
        <taxon>Actinomycetota</taxon>
        <taxon>Actinomycetes</taxon>
        <taxon>Kitasatosporales</taxon>
        <taxon>Streptomycetaceae</taxon>
        <taxon>Streptomyces</taxon>
    </lineage>
</organism>
<proteinExistence type="predicted"/>
<keyword evidence="3" id="KW-1185">Reference proteome</keyword>
<dbReference type="Proteomes" id="UP001499884">
    <property type="component" value="Unassembled WGS sequence"/>
</dbReference>
<feature type="region of interest" description="Disordered" evidence="1">
    <location>
        <begin position="117"/>
        <end position="185"/>
    </location>
</feature>
<feature type="region of interest" description="Disordered" evidence="1">
    <location>
        <begin position="1"/>
        <end position="22"/>
    </location>
</feature>
<accession>A0ABP7EB08</accession>
<dbReference type="EMBL" id="BAABEP010000005">
    <property type="protein sequence ID" value="GAA3716719.1"/>
    <property type="molecule type" value="Genomic_DNA"/>
</dbReference>
<protein>
    <recommendedName>
        <fullName evidence="4">LysR substrate-binding domain-containing protein</fullName>
    </recommendedName>
</protein>
<name>A0ABP7EB08_9ACTN</name>
<reference evidence="3" key="1">
    <citation type="journal article" date="2019" name="Int. J. Syst. Evol. Microbiol.">
        <title>The Global Catalogue of Microorganisms (GCM) 10K type strain sequencing project: providing services to taxonomists for standard genome sequencing and annotation.</title>
        <authorList>
            <consortium name="The Broad Institute Genomics Platform"/>
            <consortium name="The Broad Institute Genome Sequencing Center for Infectious Disease"/>
            <person name="Wu L."/>
            <person name="Ma J."/>
        </authorList>
    </citation>
    <scope>NUCLEOTIDE SEQUENCE [LARGE SCALE GENOMIC DNA]</scope>
    <source>
        <strain evidence="3">JCM 30846</strain>
    </source>
</reference>
<comment type="caution">
    <text evidence="2">The sequence shown here is derived from an EMBL/GenBank/DDBJ whole genome shotgun (WGS) entry which is preliminary data.</text>
</comment>
<gene>
    <name evidence="2" type="ORF">GCM10023082_12900</name>
</gene>